<dbReference type="InterPro" id="IPR001638">
    <property type="entry name" value="Solute-binding_3/MltF_N"/>
</dbReference>
<dbReference type="SMART" id="SM00062">
    <property type="entry name" value="PBPb"/>
    <property type="match status" value="1"/>
</dbReference>
<dbReference type="EMBL" id="PGTN01000054">
    <property type="protein sequence ID" value="PJF47326.1"/>
    <property type="molecule type" value="Genomic_DNA"/>
</dbReference>
<dbReference type="Gene3D" id="3.40.190.10">
    <property type="entry name" value="Periplasmic binding protein-like II"/>
    <property type="match status" value="2"/>
</dbReference>
<feature type="domain" description="Solute-binding protein family 3/N-terminal" evidence="4">
    <location>
        <begin position="61"/>
        <end position="295"/>
    </location>
</feature>
<organism evidence="5 6">
    <name type="scientific">Candidatus Thermofonsia Clade 3 bacterium</name>
    <dbReference type="NCBI Taxonomy" id="2364212"/>
    <lineage>
        <taxon>Bacteria</taxon>
        <taxon>Bacillati</taxon>
        <taxon>Chloroflexota</taxon>
        <taxon>Candidatus Thermofontia</taxon>
        <taxon>Candidatus Thermofonsia Clade 3</taxon>
    </lineage>
</organism>
<dbReference type="Pfam" id="PF00497">
    <property type="entry name" value="SBP_bac_3"/>
    <property type="match status" value="1"/>
</dbReference>
<dbReference type="AlphaFoldDB" id="A0A2M8QC01"/>
<keyword evidence="1 3" id="KW-0732">Signal</keyword>
<evidence type="ECO:0000256" key="2">
    <source>
        <dbReference type="SAM" id="MobiDB-lite"/>
    </source>
</evidence>
<reference evidence="5 6" key="1">
    <citation type="submission" date="2017-11" db="EMBL/GenBank/DDBJ databases">
        <title>Evolution of Phototrophy in the Chloroflexi Phylum Driven by Horizontal Gene Transfer.</title>
        <authorList>
            <person name="Ward L.M."/>
            <person name="Hemp J."/>
            <person name="Shih P.M."/>
            <person name="Mcglynn S.E."/>
            <person name="Fischer W."/>
        </authorList>
    </citation>
    <scope>NUCLEOTIDE SEQUENCE [LARGE SCALE GENOMIC DNA]</scope>
    <source>
        <strain evidence="5">JP3_7</strain>
    </source>
</reference>
<dbReference type="PANTHER" id="PTHR35936:SF19">
    <property type="entry name" value="AMINO-ACID-BINDING PROTEIN YXEM-RELATED"/>
    <property type="match status" value="1"/>
</dbReference>
<feature type="chain" id="PRO_5014753906" evidence="3">
    <location>
        <begin position="22"/>
        <end position="304"/>
    </location>
</feature>
<dbReference type="PANTHER" id="PTHR35936">
    <property type="entry name" value="MEMBRANE-BOUND LYTIC MUREIN TRANSGLYCOSYLASE F"/>
    <property type="match status" value="1"/>
</dbReference>
<dbReference type="Proteomes" id="UP000230790">
    <property type="component" value="Unassembled WGS sequence"/>
</dbReference>
<evidence type="ECO:0000256" key="3">
    <source>
        <dbReference type="SAM" id="SignalP"/>
    </source>
</evidence>
<dbReference type="PROSITE" id="PS51257">
    <property type="entry name" value="PROKAR_LIPOPROTEIN"/>
    <property type="match status" value="1"/>
</dbReference>
<feature type="compositionally biased region" description="Low complexity" evidence="2">
    <location>
        <begin position="29"/>
        <end position="47"/>
    </location>
</feature>
<evidence type="ECO:0000313" key="5">
    <source>
        <dbReference type="EMBL" id="PJF47326.1"/>
    </source>
</evidence>
<evidence type="ECO:0000256" key="1">
    <source>
        <dbReference type="ARBA" id="ARBA00022729"/>
    </source>
</evidence>
<proteinExistence type="predicted"/>
<feature type="signal peptide" evidence="3">
    <location>
        <begin position="1"/>
        <end position="21"/>
    </location>
</feature>
<evidence type="ECO:0000259" key="4">
    <source>
        <dbReference type="SMART" id="SM00062"/>
    </source>
</evidence>
<protein>
    <submittedName>
        <fullName evidence="5">Cysteine ABC transporter substrate-binding protein</fullName>
    </submittedName>
</protein>
<dbReference type="SUPFAM" id="SSF53850">
    <property type="entry name" value="Periplasmic binding protein-like II"/>
    <property type="match status" value="1"/>
</dbReference>
<evidence type="ECO:0000313" key="6">
    <source>
        <dbReference type="Proteomes" id="UP000230790"/>
    </source>
</evidence>
<gene>
    <name evidence="5" type="ORF">CUN48_09165</name>
</gene>
<feature type="region of interest" description="Disordered" evidence="2">
    <location>
        <begin position="25"/>
        <end position="49"/>
    </location>
</feature>
<comment type="caution">
    <text evidence="5">The sequence shown here is derived from an EMBL/GenBank/DDBJ whole genome shotgun (WGS) entry which is preliminary data.</text>
</comment>
<accession>A0A2M8QC01</accession>
<sequence length="304" mass="32745">MKRTRVLPVTCLVATMLSACAAPPPPPLASSATAAPQAEQPTAAPAAGQKDLLDIIKERGVMRVSTDANYAPQSYFDEKTKTWTGFDIDVAYEVGRRLGVKVEFVTPDWSAITAGNWAGRWDVSIGSMTITPERQKVLDFTPPYYYTAAQFGVRADLKDAIQDLSDLEGKTVCVGESTVYEQYLNGTLEMEGEVIPPPKNAKVATVKTDLECIQSMQAGRKDYDAVLTAANVLADAIKKGAPVVTLGPTVFADRVGISIDKAAQPNAKFLAALSKIVEDMHADGTLSAISKKYYDGFDLTKLTK</sequence>
<name>A0A2M8QC01_9CHLR</name>